<evidence type="ECO:0000313" key="2">
    <source>
        <dbReference type="EMBL" id="SMY31498.1"/>
    </source>
</evidence>
<proteinExistence type="predicted"/>
<keyword evidence="1" id="KW-1133">Transmembrane helix</keyword>
<keyword evidence="3" id="KW-1185">Reference proteome</keyword>
<dbReference type="Proteomes" id="UP000195963">
    <property type="component" value="Unassembled WGS sequence"/>
</dbReference>
<dbReference type="EMBL" id="FYAK01000001">
    <property type="protein sequence ID" value="SMY31498.1"/>
    <property type="molecule type" value="Genomic_DNA"/>
</dbReference>
<dbReference type="AlphaFoldDB" id="A0A1Y6M6U9"/>
<gene>
    <name evidence="2" type="ORF">PMAL9190_00011</name>
</gene>
<feature type="transmembrane region" description="Helical" evidence="1">
    <location>
        <begin position="71"/>
        <end position="95"/>
    </location>
</feature>
<feature type="transmembrane region" description="Helical" evidence="1">
    <location>
        <begin position="12"/>
        <end position="31"/>
    </location>
</feature>
<evidence type="ECO:0000313" key="3">
    <source>
        <dbReference type="Proteomes" id="UP000195963"/>
    </source>
</evidence>
<accession>A0A1Y6M6U9</accession>
<keyword evidence="1" id="KW-0812">Transmembrane</keyword>
<feature type="transmembrane region" description="Helical" evidence="1">
    <location>
        <begin position="43"/>
        <end position="65"/>
    </location>
</feature>
<keyword evidence="1" id="KW-0472">Membrane</keyword>
<reference evidence="3" key="1">
    <citation type="submission" date="2017-06" db="EMBL/GenBank/DDBJ databases">
        <authorList>
            <person name="Rodrigo-Torres L."/>
            <person name="Arahal R.D."/>
            <person name="Lucena T."/>
        </authorList>
    </citation>
    <scope>NUCLEOTIDE SEQUENCE [LARGE SCALE GENOMIC DNA]</scope>
    <source>
        <strain evidence="3">CECT 9190</strain>
    </source>
</reference>
<protein>
    <submittedName>
        <fullName evidence="2">Uncharacterized protein</fullName>
    </submittedName>
</protein>
<name>A0A1Y6M6U9_9GAMM</name>
<sequence>MFPQATILDPLFWMVMGAIQLYLFQNARYWAAEFKLNMTPAKWLLVGGWWGSFLLTIAGAFTLLGENEGNAGWYFLGVVGTALVIAGFGIARLLIWLRDRHTIKTV</sequence>
<organism evidence="2 3">
    <name type="scientific">Photobacterium malacitanum</name>
    <dbReference type="NCBI Taxonomy" id="2204294"/>
    <lineage>
        <taxon>Bacteria</taxon>
        <taxon>Pseudomonadati</taxon>
        <taxon>Pseudomonadota</taxon>
        <taxon>Gammaproteobacteria</taxon>
        <taxon>Vibrionales</taxon>
        <taxon>Vibrionaceae</taxon>
        <taxon>Photobacterium</taxon>
    </lineage>
</organism>
<dbReference type="RefSeq" id="WP_087843356.1">
    <property type="nucleotide sequence ID" value="NZ_FYAK01000001.1"/>
</dbReference>
<evidence type="ECO:0000256" key="1">
    <source>
        <dbReference type="SAM" id="Phobius"/>
    </source>
</evidence>